<feature type="non-terminal residue" evidence="1">
    <location>
        <position position="1"/>
    </location>
</feature>
<keyword evidence="2" id="KW-1185">Reference proteome</keyword>
<proteinExistence type="predicted"/>
<evidence type="ECO:0000313" key="1">
    <source>
        <dbReference type="EMBL" id="KAJ9594384.1"/>
    </source>
</evidence>
<gene>
    <name evidence="1" type="ORF">L9F63_014174</name>
</gene>
<dbReference type="EMBL" id="JASPKZ010003048">
    <property type="protein sequence ID" value="KAJ9594384.1"/>
    <property type="molecule type" value="Genomic_DNA"/>
</dbReference>
<comment type="caution">
    <text evidence="1">The sequence shown here is derived from an EMBL/GenBank/DDBJ whole genome shotgun (WGS) entry which is preliminary data.</text>
</comment>
<organism evidence="1 2">
    <name type="scientific">Diploptera punctata</name>
    <name type="common">Pacific beetle cockroach</name>
    <dbReference type="NCBI Taxonomy" id="6984"/>
    <lineage>
        <taxon>Eukaryota</taxon>
        <taxon>Metazoa</taxon>
        <taxon>Ecdysozoa</taxon>
        <taxon>Arthropoda</taxon>
        <taxon>Hexapoda</taxon>
        <taxon>Insecta</taxon>
        <taxon>Pterygota</taxon>
        <taxon>Neoptera</taxon>
        <taxon>Polyneoptera</taxon>
        <taxon>Dictyoptera</taxon>
        <taxon>Blattodea</taxon>
        <taxon>Blaberoidea</taxon>
        <taxon>Blaberidae</taxon>
        <taxon>Diplopterinae</taxon>
        <taxon>Diploptera</taxon>
    </lineage>
</organism>
<dbReference type="AlphaFoldDB" id="A0AAD8A8F7"/>
<evidence type="ECO:0000313" key="2">
    <source>
        <dbReference type="Proteomes" id="UP001233999"/>
    </source>
</evidence>
<protein>
    <submittedName>
        <fullName evidence="1">Uncharacterized protein</fullName>
    </submittedName>
</protein>
<feature type="non-terminal residue" evidence="1">
    <location>
        <position position="60"/>
    </location>
</feature>
<reference evidence="1" key="1">
    <citation type="journal article" date="2023" name="IScience">
        <title>Live-bearing cockroach genome reveals convergent evolutionary mechanisms linked to viviparity in insects and beyond.</title>
        <authorList>
            <person name="Fouks B."/>
            <person name="Harrison M.C."/>
            <person name="Mikhailova A.A."/>
            <person name="Marchal E."/>
            <person name="English S."/>
            <person name="Carruthers M."/>
            <person name="Jennings E.C."/>
            <person name="Chiamaka E.L."/>
            <person name="Frigard R.A."/>
            <person name="Pippel M."/>
            <person name="Attardo G.M."/>
            <person name="Benoit J.B."/>
            <person name="Bornberg-Bauer E."/>
            <person name="Tobe S.S."/>
        </authorList>
    </citation>
    <scope>NUCLEOTIDE SEQUENCE</scope>
    <source>
        <strain evidence="1">Stay&amp;Tobe</strain>
    </source>
</reference>
<accession>A0AAD8A8F7</accession>
<sequence length="60" mass="6569">VTVKTSTADSAQEKSFITADLAEPHQWSTLHSVGTAIRGKHITRILQNGNSDGLNQRRPQ</sequence>
<reference evidence="1" key="2">
    <citation type="submission" date="2023-05" db="EMBL/GenBank/DDBJ databases">
        <authorList>
            <person name="Fouks B."/>
        </authorList>
    </citation>
    <scope>NUCLEOTIDE SEQUENCE</scope>
    <source>
        <strain evidence="1">Stay&amp;Tobe</strain>
        <tissue evidence="1">Testes</tissue>
    </source>
</reference>
<dbReference type="Proteomes" id="UP001233999">
    <property type="component" value="Unassembled WGS sequence"/>
</dbReference>
<name>A0AAD8A8F7_DIPPU</name>